<evidence type="ECO:0000256" key="1">
    <source>
        <dbReference type="ARBA" id="ARBA00006135"/>
    </source>
</evidence>
<evidence type="ECO:0000256" key="3">
    <source>
        <dbReference type="SAM" id="SignalP"/>
    </source>
</evidence>
<dbReference type="CDD" id="cd06911">
    <property type="entry name" value="VirB9_CagX_TrbG"/>
    <property type="match status" value="1"/>
</dbReference>
<accession>A0ABX8WSA8</accession>
<dbReference type="Proteomes" id="UP000824755">
    <property type="component" value="Chromosome"/>
</dbReference>
<organism evidence="4 5">
    <name type="scientific">Lysobacter soyae</name>
    <dbReference type="NCBI Taxonomy" id="2764185"/>
    <lineage>
        <taxon>Bacteria</taxon>
        <taxon>Pseudomonadati</taxon>
        <taxon>Pseudomonadota</taxon>
        <taxon>Gammaproteobacteria</taxon>
        <taxon>Lysobacterales</taxon>
        <taxon>Lysobacteraceae</taxon>
        <taxon>Lysobacter</taxon>
    </lineage>
</organism>
<feature type="signal peptide" evidence="3">
    <location>
        <begin position="1"/>
        <end position="27"/>
    </location>
</feature>
<reference evidence="4 5" key="1">
    <citation type="submission" date="2021-08" db="EMBL/GenBank/DDBJ databases">
        <title>Lysobacter sp. strain CJ11 Genome sequencing and assembly.</title>
        <authorList>
            <person name="Kim I."/>
        </authorList>
    </citation>
    <scope>NUCLEOTIDE SEQUENCE [LARGE SCALE GENOMIC DNA]</scope>
    <source>
        <strain evidence="4 5">CJ11</strain>
    </source>
</reference>
<evidence type="ECO:0000313" key="5">
    <source>
        <dbReference type="Proteomes" id="UP000824755"/>
    </source>
</evidence>
<dbReference type="InterPro" id="IPR038161">
    <property type="entry name" value="VirB9/CagX/TrbG_C_sf"/>
</dbReference>
<evidence type="ECO:0000313" key="4">
    <source>
        <dbReference type="EMBL" id="QYR53730.1"/>
    </source>
</evidence>
<protein>
    <submittedName>
        <fullName evidence="4">TrbG/VirB9 family P-type conjugative transfer protein</fullName>
    </submittedName>
</protein>
<keyword evidence="5" id="KW-1185">Reference proteome</keyword>
<name>A0ABX8WSA8_9GAMM</name>
<evidence type="ECO:0000256" key="2">
    <source>
        <dbReference type="ARBA" id="ARBA00022729"/>
    </source>
</evidence>
<gene>
    <name evidence="4" type="ORF">H8L67_04415</name>
</gene>
<dbReference type="RefSeq" id="WP_220380537.1">
    <property type="nucleotide sequence ID" value="NZ_CP080544.1"/>
</dbReference>
<dbReference type="InterPro" id="IPR010258">
    <property type="entry name" value="Conjugal_tfr_TrbG/VirB9/CagX"/>
</dbReference>
<dbReference type="Gene3D" id="2.60.40.2500">
    <property type="match status" value="1"/>
</dbReference>
<proteinExistence type="inferred from homology"/>
<feature type="chain" id="PRO_5045816535" evidence="3">
    <location>
        <begin position="28"/>
        <end position="260"/>
    </location>
</feature>
<dbReference type="InterPro" id="IPR033645">
    <property type="entry name" value="VirB9/CagX/TrbG_C"/>
</dbReference>
<sequence length="260" mass="28441">MTAANRLLWRVGIGAVFLLLCAAPVHADVVQEYVFETGKTFPVRTALGITTQIVLVGDDDVEDYSVGFSGGWDISRRGQVLYVRPKNVDVDTNLIVRTRARTYIMDLKVVASNWRKLDQAKQAGVQYRVVFAPERSADGVTVAGRRIDATSARTPTSRIGFDPAKSYVFDYDVALSKGAEALAPKNVYDDGVFTVLILKRSAGKSGIIQPAVFARRSADGGDMVVNTHVEGDNVIVHGVYPFLALRNGSQLVLLRRNPKK</sequence>
<keyword evidence="2 3" id="KW-0732">Signal</keyword>
<comment type="similarity">
    <text evidence="1">Belongs to the TrbG/VirB9 family.</text>
</comment>
<dbReference type="Pfam" id="PF03524">
    <property type="entry name" value="CagX"/>
    <property type="match status" value="1"/>
</dbReference>
<dbReference type="EMBL" id="CP080544">
    <property type="protein sequence ID" value="QYR53730.1"/>
    <property type="molecule type" value="Genomic_DNA"/>
</dbReference>